<dbReference type="InterPro" id="IPR050890">
    <property type="entry name" value="PTS_EIIA_component"/>
</dbReference>
<evidence type="ECO:0000256" key="3">
    <source>
        <dbReference type="ARBA" id="ARBA00022597"/>
    </source>
</evidence>
<protein>
    <recommendedName>
        <fullName evidence="7">PTS system glucose-specific EIIA component</fullName>
    </recommendedName>
    <alternativeName>
        <fullName evidence="10">EIIA-Glc</fullName>
    </alternativeName>
    <alternativeName>
        <fullName evidence="9">EIII-Glc</fullName>
    </alternativeName>
    <alternativeName>
        <fullName evidence="8">Glucose-specific phosphotransferase enzyme IIA component</fullName>
    </alternativeName>
</protein>
<keyword evidence="2" id="KW-0813">Transport</keyword>
<dbReference type="Gene3D" id="2.70.70.10">
    <property type="entry name" value="Glucose Permease (Domain IIA)"/>
    <property type="match status" value="1"/>
</dbReference>
<sequence>MFYRLRKFLSVLEPSTLKRVKSPFEGNVLPLSMIKNTIISSNVIGPSVAVKPTSDTLRAPCDGIIKTISDKHNALIIEVGKVQLIINAGLNPQKYHDNLFVIKVREGDTVTTGMPLLSYNLEILNQIDPCFTCVLTVRQVKSIRSFSFTSNKKVFFDTVLFRLNIS</sequence>
<accession>A0A662Z771</accession>
<proteinExistence type="predicted"/>
<feature type="domain" description="PTS EIIA type-1" evidence="11">
    <location>
        <begin position="36"/>
        <end position="139"/>
    </location>
</feature>
<dbReference type="PANTHER" id="PTHR45008:SF1">
    <property type="entry name" value="PTS SYSTEM GLUCOSE-SPECIFIC EIIA COMPONENT"/>
    <property type="match status" value="1"/>
</dbReference>
<dbReference type="EMBL" id="FOSF01000006">
    <property type="protein sequence ID" value="SFJ88663.1"/>
    <property type="molecule type" value="Genomic_DNA"/>
</dbReference>
<dbReference type="GO" id="GO:0005737">
    <property type="term" value="C:cytoplasm"/>
    <property type="evidence" value="ECO:0007669"/>
    <property type="project" value="UniProtKB-SubCell"/>
</dbReference>
<reference evidence="12 13" key="1">
    <citation type="submission" date="2016-10" db="EMBL/GenBank/DDBJ databases">
        <authorList>
            <person name="Varghese N."/>
            <person name="Submissions S."/>
        </authorList>
    </citation>
    <scope>NUCLEOTIDE SEQUENCE [LARGE SCALE GENOMIC DNA]</scope>
    <source>
        <strain evidence="12 13">22B</strain>
    </source>
</reference>
<gene>
    <name evidence="12" type="ORF">SAMN04487865_10066</name>
</gene>
<keyword evidence="3" id="KW-0762">Sugar transport</keyword>
<evidence type="ECO:0000256" key="7">
    <source>
        <dbReference type="ARBA" id="ARBA00039163"/>
    </source>
</evidence>
<dbReference type="RefSeq" id="WP_074839188.1">
    <property type="nucleotide sequence ID" value="NZ_FOSF01000006.1"/>
</dbReference>
<dbReference type="PANTHER" id="PTHR45008">
    <property type="entry name" value="PTS SYSTEM GLUCOSE-SPECIFIC EIIA COMPONENT"/>
    <property type="match status" value="1"/>
</dbReference>
<keyword evidence="5" id="KW-0598">Phosphotransferase system</keyword>
<evidence type="ECO:0000256" key="4">
    <source>
        <dbReference type="ARBA" id="ARBA00022679"/>
    </source>
</evidence>
<dbReference type="PROSITE" id="PS51093">
    <property type="entry name" value="PTS_EIIA_TYPE_1"/>
    <property type="match status" value="1"/>
</dbReference>
<organism evidence="12 13">
    <name type="scientific">Succinivibrio dextrinosolvens</name>
    <dbReference type="NCBI Taxonomy" id="83771"/>
    <lineage>
        <taxon>Bacteria</taxon>
        <taxon>Pseudomonadati</taxon>
        <taxon>Pseudomonadota</taxon>
        <taxon>Gammaproteobacteria</taxon>
        <taxon>Aeromonadales</taxon>
        <taxon>Succinivibrionaceae</taxon>
        <taxon>Succinivibrio</taxon>
    </lineage>
</organism>
<evidence type="ECO:0000313" key="13">
    <source>
        <dbReference type="Proteomes" id="UP000243374"/>
    </source>
</evidence>
<keyword evidence="6" id="KW-0418">Kinase</keyword>
<dbReference type="GO" id="GO:0016301">
    <property type="term" value="F:kinase activity"/>
    <property type="evidence" value="ECO:0007669"/>
    <property type="project" value="UniProtKB-KW"/>
</dbReference>
<name>A0A662Z771_9GAMM</name>
<dbReference type="Proteomes" id="UP000243374">
    <property type="component" value="Unassembled WGS sequence"/>
</dbReference>
<evidence type="ECO:0000256" key="8">
    <source>
        <dbReference type="ARBA" id="ARBA00042296"/>
    </source>
</evidence>
<evidence type="ECO:0000256" key="5">
    <source>
        <dbReference type="ARBA" id="ARBA00022683"/>
    </source>
</evidence>
<keyword evidence="4 12" id="KW-0808">Transferase</keyword>
<evidence type="ECO:0000256" key="6">
    <source>
        <dbReference type="ARBA" id="ARBA00022777"/>
    </source>
</evidence>
<keyword evidence="13" id="KW-1185">Reference proteome</keyword>
<evidence type="ECO:0000256" key="10">
    <source>
        <dbReference type="ARBA" id="ARBA00042873"/>
    </source>
</evidence>
<dbReference type="InterPro" id="IPR001127">
    <property type="entry name" value="PTS_EIIA_1_perm"/>
</dbReference>
<dbReference type="OrthoDB" id="7571469at2"/>
<dbReference type="Pfam" id="PF00358">
    <property type="entry name" value="PTS_EIIA_1"/>
    <property type="match status" value="1"/>
</dbReference>
<dbReference type="InterPro" id="IPR011055">
    <property type="entry name" value="Dup_hybrid_motif"/>
</dbReference>
<evidence type="ECO:0000313" key="12">
    <source>
        <dbReference type="EMBL" id="SFJ88663.1"/>
    </source>
</evidence>
<dbReference type="SUPFAM" id="SSF51261">
    <property type="entry name" value="Duplicated hybrid motif"/>
    <property type="match status" value="1"/>
</dbReference>
<evidence type="ECO:0000256" key="9">
    <source>
        <dbReference type="ARBA" id="ARBA00042526"/>
    </source>
</evidence>
<dbReference type="GO" id="GO:0009401">
    <property type="term" value="P:phosphoenolpyruvate-dependent sugar phosphotransferase system"/>
    <property type="evidence" value="ECO:0007669"/>
    <property type="project" value="UniProtKB-KW"/>
</dbReference>
<evidence type="ECO:0000259" key="11">
    <source>
        <dbReference type="PROSITE" id="PS51093"/>
    </source>
</evidence>
<comment type="subcellular location">
    <subcellularLocation>
        <location evidence="1">Cytoplasm</location>
    </subcellularLocation>
</comment>
<evidence type="ECO:0000256" key="2">
    <source>
        <dbReference type="ARBA" id="ARBA00022448"/>
    </source>
</evidence>
<dbReference type="AlphaFoldDB" id="A0A662Z771"/>
<evidence type="ECO:0000256" key="1">
    <source>
        <dbReference type="ARBA" id="ARBA00004496"/>
    </source>
</evidence>